<reference evidence="1 2" key="1">
    <citation type="submission" date="2015-10" db="EMBL/GenBank/DDBJ databases">
        <title>Mycobacterium gordonae draft genome assembly.</title>
        <authorList>
            <person name="Ustinova V."/>
            <person name="Smirnova T."/>
            <person name="Blagodatskikh K."/>
            <person name="Varlamov D."/>
            <person name="Larionova E."/>
            <person name="Chernousova L."/>
        </authorList>
    </citation>
    <scope>NUCLEOTIDE SEQUENCE [LARGE SCALE GENOMIC DNA]</scope>
    <source>
        <strain evidence="1 2">CTRI 14-8773</strain>
    </source>
</reference>
<dbReference type="NCBIfam" id="NF047509">
    <property type="entry name" value="Rv3131_FMN_oxido"/>
    <property type="match status" value="1"/>
</dbReference>
<gene>
    <name evidence="1" type="ORF">AO501_18525</name>
</gene>
<dbReference type="SUPFAM" id="SSF55469">
    <property type="entry name" value="FMN-dependent nitroreductase-like"/>
    <property type="match status" value="2"/>
</dbReference>
<dbReference type="RefSeq" id="WP_055581035.1">
    <property type="nucleotide sequence ID" value="NZ_LKTM01000361.1"/>
</dbReference>
<proteinExistence type="predicted"/>
<accession>A0A0Q2RKS3</accession>
<dbReference type="PANTHER" id="PTHR23026:SF123">
    <property type="entry name" value="NAD(P)H NITROREDUCTASE RV3131-RELATED"/>
    <property type="match status" value="1"/>
</dbReference>
<dbReference type="InterPro" id="IPR000415">
    <property type="entry name" value="Nitroreductase-like"/>
</dbReference>
<dbReference type="OrthoDB" id="8156917at2"/>
<dbReference type="AlphaFoldDB" id="A0A0Q2RKS3"/>
<dbReference type="GO" id="GO:0016491">
    <property type="term" value="F:oxidoreductase activity"/>
    <property type="evidence" value="ECO:0007669"/>
    <property type="project" value="InterPro"/>
</dbReference>
<dbReference type="Gene3D" id="3.40.109.10">
    <property type="entry name" value="NADH Oxidase"/>
    <property type="match status" value="2"/>
</dbReference>
<dbReference type="PANTHER" id="PTHR23026">
    <property type="entry name" value="NADPH NITROREDUCTASE"/>
    <property type="match status" value="1"/>
</dbReference>
<name>A0A0Q2RKS3_MYCGO</name>
<dbReference type="EMBL" id="LKTM01000361">
    <property type="protein sequence ID" value="KQH76019.1"/>
    <property type="molecule type" value="Genomic_DNA"/>
</dbReference>
<dbReference type="InterPro" id="IPR050627">
    <property type="entry name" value="Nitroreductase/BluB"/>
</dbReference>
<organism evidence="1 2">
    <name type="scientific">Mycobacterium gordonae</name>
    <dbReference type="NCBI Taxonomy" id="1778"/>
    <lineage>
        <taxon>Bacteria</taxon>
        <taxon>Bacillati</taxon>
        <taxon>Actinomycetota</taxon>
        <taxon>Actinomycetes</taxon>
        <taxon>Mycobacteriales</taxon>
        <taxon>Mycobacteriaceae</taxon>
        <taxon>Mycobacterium</taxon>
    </lineage>
</organism>
<dbReference type="Proteomes" id="UP000051677">
    <property type="component" value="Unassembled WGS sequence"/>
</dbReference>
<dbReference type="STRING" id="1778.A9W97_22410"/>
<evidence type="ECO:0000313" key="1">
    <source>
        <dbReference type="EMBL" id="KQH76019.1"/>
    </source>
</evidence>
<protein>
    <submittedName>
        <fullName evidence="1">NAD(P)H nitroreductase</fullName>
    </submittedName>
</protein>
<sequence>MTRTLVETAVITNAVELACHAPSLHNTQPWRWVVRGATVDLFVDPSRMVTSTDASGREAVLSCGAVLDHLRVAMAAVGWDTHVDRFPNPNNLDHLVSADFTPMAYVGRARRDRAEAITVRRTDRRPFRAPNDWPSLQPLLRNCVDQDLVGLEVLSDDARPRLAEATRLSEALRRYDDSYQNELSWWTAPSREYDGIPPAALVTGAEARGVGVNREFPTGADSEHASRHDQAKIVLLSTADNTRADALNCGEALSSVLLECTVAGLATCPITHATELQPGRDILRELTGGRAAVPQVLIRVGISPSGPIPAATPRRPLDEVLEVVD</sequence>
<comment type="caution">
    <text evidence="1">The sequence shown here is derived from an EMBL/GenBank/DDBJ whole genome shotgun (WGS) entry which is preliminary data.</text>
</comment>
<evidence type="ECO:0000313" key="2">
    <source>
        <dbReference type="Proteomes" id="UP000051677"/>
    </source>
</evidence>